<dbReference type="AlphaFoldDB" id="A0A0P8Q4B7"/>
<dbReference type="Proteomes" id="UP000215827">
    <property type="component" value="Unassembled WGS sequence"/>
</dbReference>
<dbReference type="EMBL" id="LJEB01000147">
    <property type="protein sequence ID" value="KPR48944.1"/>
    <property type="molecule type" value="Genomic_DNA"/>
</dbReference>
<name>A0A0P8Q4B7_CITFR</name>
<dbReference type="Proteomes" id="UP000885148">
    <property type="component" value="Unassembled WGS sequence"/>
</dbReference>
<reference evidence="8" key="6">
    <citation type="journal article" date="2021" name="Microb. Genom.">
        <title>A genomic epidemiological study shows that prevalence of antimicrobial resistance in Enterobacterales is associated with the livestock host, as well as antimicrobial usage.</title>
        <authorList>
            <person name="AbuOun M."/>
            <person name="Jones H."/>
            <person name="Stubberfield E."/>
            <person name="Gilson D."/>
            <person name="Shaw L.P."/>
            <person name="Hubbard A.T.M."/>
            <person name="Chau K.K."/>
            <person name="Sebra R."/>
            <person name="Peto T.E.A."/>
            <person name="Crook D.W."/>
            <person name="Read D.S."/>
            <person name="Gweon H.S."/>
            <person name="Walker A.S."/>
            <person name="Stoesser N."/>
            <person name="Smith R.P."/>
            <person name="Anjum M.F."/>
            <person name="On Behalf Of The Rehab Consortium."/>
        </authorList>
    </citation>
    <scope>NUCLEOTIDE SEQUENCE</scope>
    <source>
        <strain evidence="8">RHBSTW-00398</strain>
    </source>
</reference>
<evidence type="ECO:0000313" key="2">
    <source>
        <dbReference type="EMBL" id="ELV3681874.1"/>
    </source>
</evidence>
<dbReference type="Proteomes" id="UP000510650">
    <property type="component" value="Plasmid pRHBSTW-00398_2"/>
</dbReference>
<dbReference type="EMBL" id="NEFA01000022">
    <property type="protein sequence ID" value="OYR01819.1"/>
    <property type="molecule type" value="Genomic_DNA"/>
</dbReference>
<reference evidence="7 10" key="3">
    <citation type="submission" date="2017-04" db="EMBL/GenBank/DDBJ databases">
        <title>Emergence of KPC-2-producing Citrobacter isolates from sediments of a Chinese river.</title>
        <authorList>
            <person name="Zheng B."/>
        </authorList>
    </citation>
    <scope>NUCLEOTIDE SEQUENCE [LARGE SCALE GENOMIC DNA]</scope>
    <source>
        <strain evidence="7 10">C191</strain>
    </source>
</reference>
<dbReference type="EMBL" id="ABKLER030000046">
    <property type="protein sequence ID" value="EMN4147935.1"/>
    <property type="molecule type" value="Genomic_DNA"/>
</dbReference>
<evidence type="ECO:0000313" key="12">
    <source>
        <dbReference type="Proteomes" id="UP000885148"/>
    </source>
</evidence>
<evidence type="ECO:0000313" key="6">
    <source>
        <dbReference type="EMBL" id="KPR48944.1"/>
    </source>
</evidence>
<organism evidence="5 12">
    <name type="scientific">Citrobacter freundii</name>
    <dbReference type="NCBI Taxonomy" id="546"/>
    <lineage>
        <taxon>Bacteria</taxon>
        <taxon>Pseudomonadati</taxon>
        <taxon>Pseudomonadota</taxon>
        <taxon>Gammaproteobacteria</taxon>
        <taxon>Enterobacterales</taxon>
        <taxon>Enterobacteriaceae</taxon>
        <taxon>Citrobacter</taxon>
        <taxon>Citrobacter freundii complex</taxon>
    </lineage>
</organism>
<reference evidence="5" key="4">
    <citation type="journal article" date="2018" name="Genome Biol.">
        <title>SKESA: strategic k-mer extension for scrupulous assemblies.</title>
        <authorList>
            <person name="Souvorov A."/>
            <person name="Agarwala R."/>
            <person name="Lipman D.J."/>
        </authorList>
    </citation>
    <scope>NUCLEOTIDE SEQUENCE</scope>
    <source>
        <strain evidence="5">91871</strain>
    </source>
</reference>
<evidence type="ECO:0000313" key="4">
    <source>
        <dbReference type="EMBL" id="EMN4147935.1"/>
    </source>
</evidence>
<evidence type="ECO:0000313" key="3">
    <source>
        <dbReference type="EMBL" id="EMM7459563.1"/>
    </source>
</evidence>
<accession>A0A0P8Q4B7</accession>
<dbReference type="EMBL" id="DAESCB010000023">
    <property type="protein sequence ID" value="HBH7044442.1"/>
    <property type="molecule type" value="Genomic_DNA"/>
</dbReference>
<dbReference type="RefSeq" id="WP_007372268.1">
    <property type="nucleotide sequence ID" value="NZ_AP026941.1"/>
</dbReference>
<dbReference type="EMBL" id="ABBJDF010000010">
    <property type="protein sequence ID" value="EHT9939014.1"/>
    <property type="molecule type" value="Genomic_DNA"/>
</dbReference>
<dbReference type="EMBL" id="ABOSXX010000031">
    <property type="protein sequence ID" value="ELV3681874.1"/>
    <property type="molecule type" value="Genomic_DNA"/>
</dbReference>
<reference evidence="5" key="7">
    <citation type="submission" date="2021-07" db="EMBL/GenBank/DDBJ databases">
        <authorList>
            <consortium name="NCBI Pathogen Detection Project"/>
        </authorList>
    </citation>
    <scope>NUCLEOTIDE SEQUENCE</scope>
    <source>
        <strain evidence="5">91871</strain>
    </source>
</reference>
<reference evidence="2" key="8">
    <citation type="submission" date="2023-05" db="EMBL/GenBank/DDBJ databases">
        <authorList>
            <consortium name="Clinical and Environmental Microbiology Branch: Whole genome sequencing antimicrobial resistance pathogens in the healthcare setting"/>
        </authorList>
    </citation>
    <scope>NUCLEOTIDE SEQUENCE</scope>
    <source>
        <strain evidence="1">2021DK-00049</strain>
        <strain evidence="4">2023GN-00102</strain>
        <strain evidence="2">2023GN-00287</strain>
        <strain evidence="3">Whole organism</strain>
    </source>
</reference>
<dbReference type="Proteomes" id="UP001279522">
    <property type="component" value="Unassembled WGS sequence"/>
</dbReference>
<dbReference type="EMBL" id="CP055539">
    <property type="protein sequence ID" value="QLO16730.1"/>
    <property type="molecule type" value="Genomic_DNA"/>
</dbReference>
<evidence type="ECO:0000313" key="5">
    <source>
        <dbReference type="EMBL" id="HBH7044442.1"/>
    </source>
</evidence>
<proteinExistence type="predicted"/>
<dbReference type="EMBL" id="ABLGCN030000013">
    <property type="protein sequence ID" value="EMM7459563.1"/>
    <property type="molecule type" value="Genomic_DNA"/>
</dbReference>
<dbReference type="Proteomes" id="UP001169574">
    <property type="component" value="Unassembled WGS sequence"/>
</dbReference>
<evidence type="ECO:0000313" key="1">
    <source>
        <dbReference type="EMBL" id="EHT9939014.1"/>
    </source>
</evidence>
<protein>
    <submittedName>
        <fullName evidence="5">Uncharacterized protein</fullName>
    </submittedName>
</protein>
<evidence type="ECO:0000313" key="9">
    <source>
        <dbReference type="Proteomes" id="UP000050520"/>
    </source>
</evidence>
<geneLocation type="plasmid" evidence="8">
    <name>pRHBSTW-00398_2</name>
</geneLocation>
<reference evidence="11" key="5">
    <citation type="submission" date="2020-06" db="EMBL/GenBank/DDBJ databases">
        <title>REHAB project genomes.</title>
        <authorList>
            <person name="Shaw L.P."/>
        </authorList>
    </citation>
    <scope>NUCLEOTIDE SEQUENCE [LARGE SCALE GENOMIC DNA]</scope>
    <source>
        <strain evidence="11">RHBSTW-00398</strain>
        <plasmid evidence="11">prhbstw-00398_2</plasmid>
    </source>
</reference>
<evidence type="ECO:0000313" key="8">
    <source>
        <dbReference type="EMBL" id="QLO16730.1"/>
    </source>
</evidence>
<dbReference type="Proteomes" id="UP000050520">
    <property type="component" value="Unassembled WGS sequence"/>
</dbReference>
<evidence type="ECO:0000313" key="10">
    <source>
        <dbReference type="Proteomes" id="UP000215827"/>
    </source>
</evidence>
<gene>
    <name evidence="6" type="ORF">AN672_24830</name>
    <name evidence="7" type="ORF">B9P89_17750</name>
    <name evidence="8" type="ORF">HV183_25470</name>
    <name evidence="5" type="ORF">KV121_004579</name>
    <name evidence="1" type="ORF">KY227_002083</name>
    <name evidence="3" type="ORF">P7U51_004131</name>
    <name evidence="4" type="ORF">PQQ21_005306</name>
    <name evidence="2" type="ORF">SGX49_004364</name>
</gene>
<sequence length="88" mass="10118">MSEVKHFSITKTVDFYINEASPEIIAGRRIYLETVLIPRLRTGLAVLNKMGLTEREDMELRDVYQRGVEFFDKLFDGPVPQANTTTSH</sequence>
<reference evidence="6 9" key="2">
    <citation type="journal article" date="2017" name="PLoS ONE">
        <title>Genomic and phenotypic characterisation of fluoroquinolone resistance mechanisms in Enterobacteriaceae in Durban, South Africa.</title>
        <authorList>
            <person name="Osei Sekyere J."/>
            <person name="Amoako D.G."/>
        </authorList>
    </citation>
    <scope>NUCLEOTIDE SEQUENCE [LARGE SCALE GENOMIC DNA]</scope>
    <source>
        <strain evidence="6 9">ST62:944112508</strain>
    </source>
</reference>
<evidence type="ECO:0000313" key="11">
    <source>
        <dbReference type="Proteomes" id="UP000510650"/>
    </source>
</evidence>
<reference evidence="9" key="1">
    <citation type="submission" date="2015-09" db="EMBL/GenBank/DDBJ databases">
        <title>Prevalence of NDMs in South Africa.</title>
        <authorList>
            <person name="Osei Sekyere J."/>
            <person name="Govinden U."/>
            <person name="Essack S."/>
            <person name="Haldorsen B."/>
            <person name="Samuelsen O."/>
            <person name="Aasnaes B."/>
            <person name="Sundsfjord A."/>
        </authorList>
    </citation>
    <scope>NUCLEOTIDE SEQUENCE [LARGE SCALE GENOMIC DNA]</scope>
    <source>
        <strain evidence="9">ST62:944112508</strain>
    </source>
</reference>
<geneLocation type="plasmid" evidence="11">
    <name>prhbstw-00398_2</name>
</geneLocation>
<evidence type="ECO:0000313" key="7">
    <source>
        <dbReference type="EMBL" id="OYR01819.1"/>
    </source>
</evidence>
<keyword evidence="8" id="KW-0614">Plasmid</keyword>